<dbReference type="GO" id="GO:0005525">
    <property type="term" value="F:GTP binding"/>
    <property type="evidence" value="ECO:0007669"/>
    <property type="project" value="UniProtKB-KW"/>
</dbReference>
<proteinExistence type="predicted"/>
<name>A0A7C1BJX8_UNCW3</name>
<dbReference type="InterPro" id="IPR027417">
    <property type="entry name" value="P-loop_NTPase"/>
</dbReference>
<organism evidence="3">
    <name type="scientific">candidate division WOR-3 bacterium</name>
    <dbReference type="NCBI Taxonomy" id="2052148"/>
    <lineage>
        <taxon>Bacteria</taxon>
        <taxon>Bacteria division WOR-3</taxon>
    </lineage>
</organism>
<evidence type="ECO:0000313" key="3">
    <source>
        <dbReference type="EMBL" id="HDM90853.1"/>
    </source>
</evidence>
<dbReference type="Proteomes" id="UP000885931">
    <property type="component" value="Unassembled WGS sequence"/>
</dbReference>
<sequence length="195" mass="22749">MIFDLKKKEIRFKIVYYGPALSGKTTNIVRIHDRFPGKKGKLITIDTQGERTIFFDLLPIEVQILKGFRTRFYLYTVPGQVHYRISRKLVLKGADGVIFVADSQADRLEENIDIYRELMENLKKLSLNGDRIPIIMQYNKRDLPDRLPVEKLEKELNVRGYPYYSAIAIKGIGVFKTLEGMIRKVIEFYLSREKG</sequence>
<dbReference type="PANTHER" id="PTHR42708:SF1">
    <property type="entry name" value="GLIDING MOTILITY PROTEIN MGLA"/>
    <property type="match status" value="1"/>
</dbReference>
<dbReference type="InterPro" id="IPR006689">
    <property type="entry name" value="Small_GTPase_ARF/SAR"/>
</dbReference>
<dbReference type="CDD" id="cd00882">
    <property type="entry name" value="Ras_like_GTPase"/>
    <property type="match status" value="1"/>
</dbReference>
<keyword evidence="2" id="KW-0342">GTP-binding</keyword>
<dbReference type="InterPro" id="IPR052705">
    <property type="entry name" value="Gliding_Motility_GTPase"/>
</dbReference>
<evidence type="ECO:0000256" key="1">
    <source>
        <dbReference type="ARBA" id="ARBA00022741"/>
    </source>
</evidence>
<dbReference type="EMBL" id="DRBW01000242">
    <property type="protein sequence ID" value="HDM90853.1"/>
    <property type="molecule type" value="Genomic_DNA"/>
</dbReference>
<protein>
    <submittedName>
        <fullName evidence="3">Gliding-motility protein MglA</fullName>
    </submittedName>
</protein>
<gene>
    <name evidence="3" type="ORF">ENG67_06585</name>
</gene>
<evidence type="ECO:0000256" key="2">
    <source>
        <dbReference type="ARBA" id="ARBA00023134"/>
    </source>
</evidence>
<dbReference type="Pfam" id="PF00025">
    <property type="entry name" value="Arf"/>
    <property type="match status" value="1"/>
</dbReference>
<dbReference type="Gene3D" id="3.40.50.300">
    <property type="entry name" value="P-loop containing nucleotide triphosphate hydrolases"/>
    <property type="match status" value="1"/>
</dbReference>
<dbReference type="GO" id="GO:0003924">
    <property type="term" value="F:GTPase activity"/>
    <property type="evidence" value="ECO:0007669"/>
    <property type="project" value="InterPro"/>
</dbReference>
<comment type="caution">
    <text evidence="3">The sequence shown here is derived from an EMBL/GenBank/DDBJ whole genome shotgun (WGS) entry which is preliminary data.</text>
</comment>
<reference evidence="3" key="1">
    <citation type="journal article" date="2020" name="mSystems">
        <title>Genome- and Community-Level Interaction Insights into Carbon Utilization and Element Cycling Functions of Hydrothermarchaeota in Hydrothermal Sediment.</title>
        <authorList>
            <person name="Zhou Z."/>
            <person name="Liu Y."/>
            <person name="Xu W."/>
            <person name="Pan J."/>
            <person name="Luo Z.H."/>
            <person name="Li M."/>
        </authorList>
    </citation>
    <scope>NUCLEOTIDE SEQUENCE [LARGE SCALE GENOMIC DNA]</scope>
    <source>
        <strain evidence="3">HyVt-237</strain>
    </source>
</reference>
<keyword evidence="1" id="KW-0547">Nucleotide-binding</keyword>
<dbReference type="AlphaFoldDB" id="A0A7C1BJX8"/>
<dbReference type="SUPFAM" id="SSF52540">
    <property type="entry name" value="P-loop containing nucleoside triphosphate hydrolases"/>
    <property type="match status" value="1"/>
</dbReference>
<dbReference type="PANTHER" id="PTHR42708">
    <property type="entry name" value="ATP/GTP-BINDING PROTEIN-RELATED"/>
    <property type="match status" value="1"/>
</dbReference>
<accession>A0A7C1BJX8</accession>